<dbReference type="InterPro" id="IPR003462">
    <property type="entry name" value="ODC_Mu_crystall"/>
</dbReference>
<reference evidence="2" key="1">
    <citation type="journal article" date="2019" name="Int. J. Syst. Evol. Microbiol.">
        <title>The Global Catalogue of Microorganisms (GCM) 10K type strain sequencing project: providing services to taxonomists for standard genome sequencing and annotation.</title>
        <authorList>
            <consortium name="The Broad Institute Genomics Platform"/>
            <consortium name="The Broad Institute Genome Sequencing Center for Infectious Disease"/>
            <person name="Wu L."/>
            <person name="Ma J."/>
        </authorList>
    </citation>
    <scope>NUCLEOTIDE SEQUENCE [LARGE SCALE GENOMIC DNA]</scope>
    <source>
        <strain evidence="2">JCM 18472</strain>
    </source>
</reference>
<evidence type="ECO:0000313" key="1">
    <source>
        <dbReference type="EMBL" id="GAA5175905.1"/>
    </source>
</evidence>
<accession>A0ABP9REE6</accession>
<gene>
    <name evidence="1" type="primary">eutC</name>
    <name evidence="1" type="ORF">GCM10023342_20250</name>
</gene>
<dbReference type="Pfam" id="PF02423">
    <property type="entry name" value="OCD_Mu_crystall"/>
    <property type="match status" value="1"/>
</dbReference>
<protein>
    <submittedName>
        <fullName evidence="1">Ectoine utilization protein EutC</fullName>
    </submittedName>
</protein>
<dbReference type="PANTHER" id="PTHR13812:SF19">
    <property type="entry name" value="KETIMINE REDUCTASE MU-CRYSTALLIN"/>
    <property type="match status" value="1"/>
</dbReference>
<dbReference type="Gene3D" id="3.40.50.720">
    <property type="entry name" value="NAD(P)-binding Rossmann-like Domain"/>
    <property type="match status" value="1"/>
</dbReference>
<evidence type="ECO:0000313" key="2">
    <source>
        <dbReference type="Proteomes" id="UP001500074"/>
    </source>
</evidence>
<organism evidence="1 2">
    <name type="scientific">Modicisalibacter zincidurans</name>
    <dbReference type="NCBI Taxonomy" id="1178777"/>
    <lineage>
        <taxon>Bacteria</taxon>
        <taxon>Pseudomonadati</taxon>
        <taxon>Pseudomonadota</taxon>
        <taxon>Gammaproteobacteria</taxon>
        <taxon>Oceanospirillales</taxon>
        <taxon>Halomonadaceae</taxon>
        <taxon>Modicisalibacter</taxon>
    </lineage>
</organism>
<comment type="caution">
    <text evidence="1">The sequence shown here is derived from an EMBL/GenBank/DDBJ whole genome shotgun (WGS) entry which is preliminary data.</text>
</comment>
<proteinExistence type="predicted"/>
<dbReference type="PANTHER" id="PTHR13812">
    <property type="entry name" value="KETIMINE REDUCTASE MU-CRYSTALLIN"/>
    <property type="match status" value="1"/>
</dbReference>
<dbReference type="RefSeq" id="WP_035575101.1">
    <property type="nucleotide sequence ID" value="NZ_BAABKI010000020.1"/>
</dbReference>
<keyword evidence="2" id="KW-1185">Reference proteome</keyword>
<sequence>MQLYQRDAIESAVSIDTAALEAVENAFAALGRGDVVQPPILSMAIEESNGEVDVKTAHIRGGERFAIKVSPGFFDNPKIGLPSLNGLMMVFSAKTGLVDAVLFDEGYLTAVRTALAGALASKHLSREDSRRVAVLGAGEQAELQVRALQLVRDIDTVDVWARSRESAAAYAERVRGLGLSVNVHDEVRAACEQADIIVTATPAREPILTAQDLPDGVHVTAMGSDSPDKRELDEEVMIRADAFVCDTRAQSEVNGELKAFARQAANASTSSGSGSAGSRTDSAGFGANSAGFGAGSAGFGADRERQRQPPFKVYELGRVIAEGQRLRVSDASITVCDLTGTGVQDTAIASFALARLS</sequence>
<dbReference type="InterPro" id="IPR036291">
    <property type="entry name" value="NAD(P)-bd_dom_sf"/>
</dbReference>
<dbReference type="EMBL" id="BAABKI010000020">
    <property type="protein sequence ID" value="GAA5175905.1"/>
    <property type="molecule type" value="Genomic_DNA"/>
</dbReference>
<dbReference type="PIRSF" id="PIRSF001439">
    <property type="entry name" value="CryM"/>
    <property type="match status" value="1"/>
</dbReference>
<name>A0ABP9REE6_9GAMM</name>
<dbReference type="SUPFAM" id="SSF51735">
    <property type="entry name" value="NAD(P)-binding Rossmann-fold domains"/>
    <property type="match status" value="1"/>
</dbReference>
<dbReference type="Proteomes" id="UP001500074">
    <property type="component" value="Unassembled WGS sequence"/>
</dbReference>
<dbReference type="InterPro" id="IPR023401">
    <property type="entry name" value="ODC_N"/>
</dbReference>
<dbReference type="Gene3D" id="3.30.1780.10">
    <property type="entry name" value="ornithine cyclodeaminase, domain 1"/>
    <property type="match status" value="1"/>
</dbReference>